<dbReference type="PANTHER" id="PTHR13696">
    <property type="entry name" value="P-LOOP CONTAINING NUCLEOSIDE TRIPHOSPHATE HYDROLASE"/>
    <property type="match status" value="1"/>
</dbReference>
<sequence>MLLASIGNKDMSIIAVSNFKGGVGKTTAAVCIATLLAEGANVLLIDADQNQSALLWSKAGHLPFDVLTEKASRKAMMGGNYQHIIIDSQCAPGTGESKALADGSDLLVVPTTPDGPSLAATGRVFSELADVDNAIALVSMVPPSPQKDGAEAIEALDRADIRHFSRQIRNGKVYKRAFESGLTLPQMGSRDRAGQLWRDWIELKSELAGVLNNE</sequence>
<protein>
    <submittedName>
        <fullName evidence="2">Chromosome partitioning protein ParA</fullName>
    </submittedName>
</protein>
<evidence type="ECO:0000313" key="3">
    <source>
        <dbReference type="Proteomes" id="UP000249794"/>
    </source>
</evidence>
<feature type="domain" description="CobQ/CobB/MinD/ParA nucleotide binding" evidence="1">
    <location>
        <begin position="14"/>
        <end position="144"/>
    </location>
</feature>
<dbReference type="SUPFAM" id="SSF52540">
    <property type="entry name" value="P-loop containing nucleoside triphosphate hydrolases"/>
    <property type="match status" value="1"/>
</dbReference>
<dbReference type="InterPro" id="IPR050678">
    <property type="entry name" value="DNA_Partitioning_ATPase"/>
</dbReference>
<dbReference type="Pfam" id="PF01656">
    <property type="entry name" value="CbiA"/>
    <property type="match status" value="1"/>
</dbReference>
<accession>A0A2W4WNK5</accession>
<dbReference type="InterPro" id="IPR027417">
    <property type="entry name" value="P-loop_NTPase"/>
</dbReference>
<proteinExistence type="predicted"/>
<evidence type="ECO:0000259" key="1">
    <source>
        <dbReference type="Pfam" id="PF01656"/>
    </source>
</evidence>
<organism evidence="2 3">
    <name type="scientific">Phormidesmis priestleyi</name>
    <dbReference type="NCBI Taxonomy" id="268141"/>
    <lineage>
        <taxon>Bacteria</taxon>
        <taxon>Bacillati</taxon>
        <taxon>Cyanobacteriota</taxon>
        <taxon>Cyanophyceae</taxon>
        <taxon>Leptolyngbyales</taxon>
        <taxon>Leptolyngbyaceae</taxon>
        <taxon>Phormidesmis</taxon>
    </lineage>
</organism>
<dbReference type="PANTHER" id="PTHR13696:SF96">
    <property type="entry name" value="COBQ_COBB_MIND_PARA NUCLEOTIDE BINDING DOMAIN-CONTAINING PROTEIN"/>
    <property type="match status" value="1"/>
</dbReference>
<dbReference type="EMBL" id="QBMP01000325">
    <property type="protein sequence ID" value="PZO46110.1"/>
    <property type="molecule type" value="Genomic_DNA"/>
</dbReference>
<evidence type="ECO:0000313" key="2">
    <source>
        <dbReference type="EMBL" id="PZO46110.1"/>
    </source>
</evidence>
<dbReference type="InterPro" id="IPR002586">
    <property type="entry name" value="CobQ/CobB/MinD/ParA_Nub-bd_dom"/>
</dbReference>
<dbReference type="PIRSF" id="PIRSF009320">
    <property type="entry name" value="Nuc_binding_HP_1000"/>
    <property type="match status" value="1"/>
</dbReference>
<dbReference type="Gene3D" id="3.40.50.300">
    <property type="entry name" value="P-loop containing nucleotide triphosphate hydrolases"/>
    <property type="match status" value="1"/>
</dbReference>
<dbReference type="AlphaFoldDB" id="A0A2W4WNK5"/>
<gene>
    <name evidence="2" type="ORF">DCF15_20735</name>
</gene>
<reference evidence="3" key="1">
    <citation type="submission" date="2018-04" db="EMBL/GenBank/DDBJ databases">
        <authorList>
            <person name="Cornet L."/>
        </authorList>
    </citation>
    <scope>NUCLEOTIDE SEQUENCE [LARGE SCALE GENOMIC DNA]</scope>
</reference>
<dbReference type="CDD" id="cd02042">
    <property type="entry name" value="ParAB_family"/>
    <property type="match status" value="1"/>
</dbReference>
<comment type="caution">
    <text evidence="2">The sequence shown here is derived from an EMBL/GenBank/DDBJ whole genome shotgun (WGS) entry which is preliminary data.</text>
</comment>
<name>A0A2W4WNK5_9CYAN</name>
<dbReference type="Proteomes" id="UP000249794">
    <property type="component" value="Unassembled WGS sequence"/>
</dbReference>
<reference evidence="2 3" key="2">
    <citation type="submission" date="2018-06" db="EMBL/GenBank/DDBJ databases">
        <title>Metagenomic assembly of (sub)arctic Cyanobacteria and their associated microbiome from non-axenic cultures.</title>
        <authorList>
            <person name="Baurain D."/>
        </authorList>
    </citation>
    <scope>NUCLEOTIDE SEQUENCE [LARGE SCALE GENOMIC DNA]</scope>
    <source>
        <strain evidence="2">ULC027bin1</strain>
    </source>
</reference>